<dbReference type="InterPro" id="IPR011701">
    <property type="entry name" value="MFS"/>
</dbReference>
<evidence type="ECO:0000256" key="4">
    <source>
        <dbReference type="ARBA" id="ARBA00022692"/>
    </source>
</evidence>
<dbReference type="Proteomes" id="UP000654452">
    <property type="component" value="Unassembled WGS sequence"/>
</dbReference>
<evidence type="ECO:0000313" key="10">
    <source>
        <dbReference type="Proteomes" id="UP000654452"/>
    </source>
</evidence>
<keyword evidence="2" id="KW-0813">Transport</keyword>
<dbReference type="InterPro" id="IPR020846">
    <property type="entry name" value="MFS_dom"/>
</dbReference>
<dbReference type="EMBL" id="JAEPIV010000047">
    <property type="protein sequence ID" value="MBK4723279.1"/>
    <property type="molecule type" value="Genomic_DNA"/>
</dbReference>
<dbReference type="InterPro" id="IPR036259">
    <property type="entry name" value="MFS_trans_sf"/>
</dbReference>
<dbReference type="PANTHER" id="PTHR23517:SF13">
    <property type="entry name" value="MAJOR FACILITATOR SUPERFAMILY MFS_1"/>
    <property type="match status" value="1"/>
</dbReference>
<dbReference type="PANTHER" id="PTHR23517">
    <property type="entry name" value="RESISTANCE PROTEIN MDTM, PUTATIVE-RELATED-RELATED"/>
    <property type="match status" value="1"/>
</dbReference>
<dbReference type="PROSITE" id="PS00216">
    <property type="entry name" value="SUGAR_TRANSPORT_1"/>
    <property type="match status" value="1"/>
</dbReference>
<feature type="transmembrane region" description="Helical" evidence="7">
    <location>
        <begin position="255"/>
        <end position="275"/>
    </location>
</feature>
<evidence type="ECO:0000256" key="2">
    <source>
        <dbReference type="ARBA" id="ARBA00022448"/>
    </source>
</evidence>
<comment type="caution">
    <text evidence="9">The sequence shown here is derived from an EMBL/GenBank/DDBJ whole genome shotgun (WGS) entry which is preliminary data.</text>
</comment>
<dbReference type="Gene3D" id="1.20.1250.20">
    <property type="entry name" value="MFS general substrate transporter like domains"/>
    <property type="match status" value="1"/>
</dbReference>
<keyword evidence="4 7" id="KW-0812">Transmembrane</keyword>
<sequence>MTCLVNEPPARRRFRMPNRTITAFCAVTAATFLASAAAPTPLYQHYQSAFGLGPGALTLIFAAYAFSLLAALLTVGALSDHVGRRPVILTAAVINMAAMLLFMTAHSAFGLGLARMVQGFGTGMATTALGAAILDVDRRRGPLLNSVTAFIGLFFGALGSGFLVHWAPAPTQLVYAVLFTMSAAQAVLAFGMPETASRRPGALRSLLPELRMPKAARHSFIHVSPVNIAGWALGGLNFSLMPALVGLAEGRNEPLTGTLVVATLMAGATLAVLGLRRFAAEHALIAGAMALSLGMALALGALSLPSVTMMFAGVALAGVGFGASFSGAFRELLPRAESHDRAGLLSTFYTESYLAFSLPVILAGLAIPQLGLAETATIYGGTIIVLALISAGVFWRRLLRGGFQNRYTMITPPETR</sequence>
<dbReference type="InterPro" id="IPR005829">
    <property type="entry name" value="Sugar_transporter_CS"/>
</dbReference>
<proteinExistence type="predicted"/>
<feature type="transmembrane region" description="Helical" evidence="7">
    <location>
        <begin position="220"/>
        <end position="243"/>
    </location>
</feature>
<evidence type="ECO:0000259" key="8">
    <source>
        <dbReference type="PROSITE" id="PS50850"/>
    </source>
</evidence>
<feature type="transmembrane region" description="Helical" evidence="7">
    <location>
        <begin position="146"/>
        <end position="167"/>
    </location>
</feature>
<feature type="transmembrane region" description="Helical" evidence="7">
    <location>
        <begin position="52"/>
        <end position="75"/>
    </location>
</feature>
<keyword evidence="3" id="KW-1003">Cell membrane</keyword>
<feature type="transmembrane region" description="Helical" evidence="7">
    <location>
        <begin position="353"/>
        <end position="372"/>
    </location>
</feature>
<feature type="transmembrane region" description="Helical" evidence="7">
    <location>
        <begin position="310"/>
        <end position="333"/>
    </location>
</feature>
<keyword evidence="10" id="KW-1185">Reference proteome</keyword>
<dbReference type="RefSeq" id="WP_200487651.1">
    <property type="nucleotide sequence ID" value="NZ_JAEPIV010000047.1"/>
</dbReference>
<protein>
    <submittedName>
        <fullName evidence="9">MFS transporter</fullName>
    </submittedName>
</protein>
<evidence type="ECO:0000256" key="3">
    <source>
        <dbReference type="ARBA" id="ARBA00022475"/>
    </source>
</evidence>
<evidence type="ECO:0000256" key="6">
    <source>
        <dbReference type="ARBA" id="ARBA00023136"/>
    </source>
</evidence>
<dbReference type="Pfam" id="PF07690">
    <property type="entry name" value="MFS_1"/>
    <property type="match status" value="1"/>
</dbReference>
<dbReference type="InterPro" id="IPR050171">
    <property type="entry name" value="MFS_Transporters"/>
</dbReference>
<feature type="domain" description="Major facilitator superfamily (MFS) profile" evidence="8">
    <location>
        <begin position="19"/>
        <end position="399"/>
    </location>
</feature>
<evidence type="ECO:0000313" key="9">
    <source>
        <dbReference type="EMBL" id="MBK4723279.1"/>
    </source>
</evidence>
<keyword evidence="5 7" id="KW-1133">Transmembrane helix</keyword>
<name>A0ABS1I894_9PROT</name>
<reference evidence="9 10" key="1">
    <citation type="submission" date="2021-01" db="EMBL/GenBank/DDBJ databases">
        <title>Azospirillum sp. YIM DDC1 draft genome.</title>
        <authorList>
            <person name="Wang Y.-X."/>
        </authorList>
    </citation>
    <scope>NUCLEOTIDE SEQUENCE [LARGE SCALE GENOMIC DNA]</scope>
    <source>
        <strain evidence="9 10">YIM DDC1</strain>
    </source>
</reference>
<organism evidence="9 10">
    <name type="scientific">Azospirillum aestuarii</name>
    <dbReference type="NCBI Taxonomy" id="2802052"/>
    <lineage>
        <taxon>Bacteria</taxon>
        <taxon>Pseudomonadati</taxon>
        <taxon>Pseudomonadota</taxon>
        <taxon>Alphaproteobacteria</taxon>
        <taxon>Rhodospirillales</taxon>
        <taxon>Azospirillaceae</taxon>
        <taxon>Azospirillum</taxon>
    </lineage>
</organism>
<gene>
    <name evidence="9" type="ORF">JJL56_30975</name>
</gene>
<feature type="transmembrane region" description="Helical" evidence="7">
    <location>
        <begin position="115"/>
        <end position="134"/>
    </location>
</feature>
<feature type="transmembrane region" description="Helical" evidence="7">
    <location>
        <begin position="282"/>
        <end position="304"/>
    </location>
</feature>
<comment type="subcellular location">
    <subcellularLocation>
        <location evidence="1">Cell membrane</location>
        <topology evidence="1">Multi-pass membrane protein</topology>
    </subcellularLocation>
</comment>
<feature type="transmembrane region" description="Helical" evidence="7">
    <location>
        <begin position="173"/>
        <end position="191"/>
    </location>
</feature>
<feature type="transmembrane region" description="Helical" evidence="7">
    <location>
        <begin position="378"/>
        <end position="399"/>
    </location>
</feature>
<keyword evidence="6 7" id="KW-0472">Membrane</keyword>
<dbReference type="SUPFAM" id="SSF103473">
    <property type="entry name" value="MFS general substrate transporter"/>
    <property type="match status" value="1"/>
</dbReference>
<dbReference type="PROSITE" id="PS50850">
    <property type="entry name" value="MFS"/>
    <property type="match status" value="1"/>
</dbReference>
<evidence type="ECO:0000256" key="5">
    <source>
        <dbReference type="ARBA" id="ARBA00022989"/>
    </source>
</evidence>
<feature type="transmembrane region" description="Helical" evidence="7">
    <location>
        <begin position="87"/>
        <end position="109"/>
    </location>
</feature>
<evidence type="ECO:0000256" key="7">
    <source>
        <dbReference type="SAM" id="Phobius"/>
    </source>
</evidence>
<evidence type="ECO:0000256" key="1">
    <source>
        <dbReference type="ARBA" id="ARBA00004651"/>
    </source>
</evidence>
<accession>A0ABS1I894</accession>